<keyword evidence="2" id="KW-1185">Reference proteome</keyword>
<organism evidence="2 3">
    <name type="scientific">Plectus sambesii</name>
    <dbReference type="NCBI Taxonomy" id="2011161"/>
    <lineage>
        <taxon>Eukaryota</taxon>
        <taxon>Metazoa</taxon>
        <taxon>Ecdysozoa</taxon>
        <taxon>Nematoda</taxon>
        <taxon>Chromadorea</taxon>
        <taxon>Plectida</taxon>
        <taxon>Plectina</taxon>
        <taxon>Plectoidea</taxon>
        <taxon>Plectidae</taxon>
        <taxon>Plectus</taxon>
    </lineage>
</organism>
<name>A0A914XA81_9BILA</name>
<dbReference type="Proteomes" id="UP000887566">
    <property type="component" value="Unplaced"/>
</dbReference>
<accession>A0A914XA81</accession>
<feature type="domain" description="MULE transposase" evidence="1">
    <location>
        <begin position="4"/>
        <end position="88"/>
    </location>
</feature>
<proteinExistence type="predicted"/>
<evidence type="ECO:0000313" key="2">
    <source>
        <dbReference type="Proteomes" id="UP000887566"/>
    </source>
</evidence>
<dbReference type="AlphaFoldDB" id="A0A914XA81"/>
<dbReference type="PANTHER" id="PTHR33977">
    <property type="entry name" value="ZINC ION BINDING PROTEIN"/>
    <property type="match status" value="1"/>
</dbReference>
<evidence type="ECO:0000313" key="3">
    <source>
        <dbReference type="WBParaSite" id="PSAMB.scaffold706size43277.g8092.t1"/>
    </source>
</evidence>
<evidence type="ECO:0000259" key="1">
    <source>
        <dbReference type="Pfam" id="PF10551"/>
    </source>
</evidence>
<protein>
    <submittedName>
        <fullName evidence="3">MULE transposase domain-containing protein</fullName>
    </submittedName>
</protein>
<dbReference type="PANTHER" id="PTHR33977:SF1">
    <property type="entry name" value="ZINC ION BINDING PROTEIN"/>
    <property type="match status" value="1"/>
</dbReference>
<sequence length="449" mass="51709">MTYYKYLLCTLMVLDEASGGQPVAELFIESESENDLIPLFQALKVRHPSLDPAYFMPDYASAFWNSWQKVFSGPETRTKHITCAWHIWRALNGQMQNGANKIGTAKLRRVVRQCLATLMNEEDEAEFKRKYENIFNNLWITGKENVKKFREYFLRYYPASTAHDWARFGRPSSDIATNMHLEAYHRVLKQRFLNRNYRNRLDVLLTLFINEVPLFYERRRCRVTVMDEIVTSPQLLANRDHDVALYYILNPTEIRIVDEDHWQVESRGSDVEKEPWDVRNLQKKCPSDCQMLCPVCGVCLHMYTCTCFKNTHESGRIACAHIHAVHYMASTPAADDEEDTDDLHVERLPVDSTDESVLDRTIEFVSSKTEADVSPSSSTQGATLKDAIAKAKDLKDQIQTWLLRHENVDDSASKLPTLLLCLYCGNVRQLSQNSGLALNLCVFSVTVID</sequence>
<dbReference type="InterPro" id="IPR018289">
    <property type="entry name" value="MULE_transposase_dom"/>
</dbReference>
<reference evidence="3" key="1">
    <citation type="submission" date="2022-11" db="UniProtKB">
        <authorList>
            <consortium name="WormBaseParasite"/>
        </authorList>
    </citation>
    <scope>IDENTIFICATION</scope>
</reference>
<dbReference type="Pfam" id="PF10551">
    <property type="entry name" value="MULE"/>
    <property type="match status" value="1"/>
</dbReference>
<dbReference type="WBParaSite" id="PSAMB.scaffold706size43277.g8092.t1">
    <property type="protein sequence ID" value="PSAMB.scaffold706size43277.g8092.t1"/>
    <property type="gene ID" value="PSAMB.scaffold706size43277.g8092"/>
</dbReference>